<feature type="region of interest" description="Disordered" evidence="1">
    <location>
        <begin position="24"/>
        <end position="48"/>
    </location>
</feature>
<accession>A0A8H5HIF0</accession>
<organism evidence="2 3">
    <name type="scientific">Collybiopsis confluens</name>
    <dbReference type="NCBI Taxonomy" id="2823264"/>
    <lineage>
        <taxon>Eukaryota</taxon>
        <taxon>Fungi</taxon>
        <taxon>Dikarya</taxon>
        <taxon>Basidiomycota</taxon>
        <taxon>Agaricomycotina</taxon>
        <taxon>Agaricomycetes</taxon>
        <taxon>Agaricomycetidae</taxon>
        <taxon>Agaricales</taxon>
        <taxon>Marasmiineae</taxon>
        <taxon>Omphalotaceae</taxon>
        <taxon>Collybiopsis</taxon>
    </lineage>
</organism>
<gene>
    <name evidence="2" type="ORF">D9757_007394</name>
</gene>
<reference evidence="2 3" key="1">
    <citation type="journal article" date="2020" name="ISME J.">
        <title>Uncovering the hidden diversity of litter-decomposition mechanisms in mushroom-forming fungi.</title>
        <authorList>
            <person name="Floudas D."/>
            <person name="Bentzer J."/>
            <person name="Ahren D."/>
            <person name="Johansson T."/>
            <person name="Persson P."/>
            <person name="Tunlid A."/>
        </authorList>
    </citation>
    <scope>NUCLEOTIDE SEQUENCE [LARGE SCALE GENOMIC DNA]</scope>
    <source>
        <strain evidence="2 3">CBS 406.79</strain>
    </source>
</reference>
<feature type="compositionally biased region" description="Low complexity" evidence="1">
    <location>
        <begin position="24"/>
        <end position="38"/>
    </location>
</feature>
<sequence>MFKNQPISESDAIFARAYASAIKSSSATTSPFSSVPSPNYTDNPAYTGGSAGSYLQQLRSHIDWVKTSGNPSQVIIDRMNTARDATAANAN</sequence>
<dbReference type="AlphaFoldDB" id="A0A8H5HIF0"/>
<name>A0A8H5HIF0_9AGAR</name>
<dbReference type="EMBL" id="JAACJN010000046">
    <property type="protein sequence ID" value="KAF5383938.1"/>
    <property type="molecule type" value="Genomic_DNA"/>
</dbReference>
<dbReference type="Proteomes" id="UP000518752">
    <property type="component" value="Unassembled WGS sequence"/>
</dbReference>
<evidence type="ECO:0000313" key="3">
    <source>
        <dbReference type="Proteomes" id="UP000518752"/>
    </source>
</evidence>
<comment type="caution">
    <text evidence="2">The sequence shown here is derived from an EMBL/GenBank/DDBJ whole genome shotgun (WGS) entry which is preliminary data.</text>
</comment>
<keyword evidence="3" id="KW-1185">Reference proteome</keyword>
<evidence type="ECO:0000313" key="2">
    <source>
        <dbReference type="EMBL" id="KAF5383938.1"/>
    </source>
</evidence>
<protein>
    <submittedName>
        <fullName evidence="2">Uncharacterized protein</fullName>
    </submittedName>
</protein>
<proteinExistence type="predicted"/>
<evidence type="ECO:0000256" key="1">
    <source>
        <dbReference type="SAM" id="MobiDB-lite"/>
    </source>
</evidence>